<dbReference type="PANTHER" id="PTHR32208:SF98">
    <property type="entry name" value="GLYOXAL OXIDASE N-TERMINAL DOMAIN-CONTAINING PROTEIN"/>
    <property type="match status" value="1"/>
</dbReference>
<evidence type="ECO:0000259" key="2">
    <source>
        <dbReference type="Pfam" id="PF07250"/>
    </source>
</evidence>
<dbReference type="InterPro" id="IPR009880">
    <property type="entry name" value="Glyoxal_oxidase_N"/>
</dbReference>
<dbReference type="PANTHER" id="PTHR32208">
    <property type="entry name" value="SECRETED PROTEIN-RELATED"/>
    <property type="match status" value="1"/>
</dbReference>
<dbReference type="EMBL" id="CM026423">
    <property type="protein sequence ID" value="KAG0582037.1"/>
    <property type="molecule type" value="Genomic_DNA"/>
</dbReference>
<keyword evidence="1" id="KW-0732">Signal</keyword>
<dbReference type="Pfam" id="PF07250">
    <property type="entry name" value="Glyoxal_oxid_N"/>
    <property type="match status" value="1"/>
</dbReference>
<reference evidence="4" key="1">
    <citation type="submission" date="2020-06" db="EMBL/GenBank/DDBJ databases">
        <title>WGS assembly of Ceratodon purpureus strain R40.</title>
        <authorList>
            <person name="Carey S.B."/>
            <person name="Jenkins J."/>
            <person name="Shu S."/>
            <person name="Lovell J.T."/>
            <person name="Sreedasyam A."/>
            <person name="Maumus F."/>
            <person name="Tiley G.P."/>
            <person name="Fernandez-Pozo N."/>
            <person name="Barry K."/>
            <person name="Chen C."/>
            <person name="Wang M."/>
            <person name="Lipzen A."/>
            <person name="Daum C."/>
            <person name="Saski C.A."/>
            <person name="Payton A.C."/>
            <person name="Mcbreen J.C."/>
            <person name="Conrad R.E."/>
            <person name="Kollar L.M."/>
            <person name="Olsson S."/>
            <person name="Huttunen S."/>
            <person name="Landis J.B."/>
            <person name="Wickett N.J."/>
            <person name="Johnson M.G."/>
            <person name="Rensing S.A."/>
            <person name="Grimwood J."/>
            <person name="Schmutz J."/>
            <person name="Mcdaniel S.F."/>
        </authorList>
    </citation>
    <scope>NUCLEOTIDE SEQUENCE</scope>
    <source>
        <strain evidence="4">R40</strain>
    </source>
</reference>
<dbReference type="InterPro" id="IPR015202">
    <property type="entry name" value="GO-like_E_set"/>
</dbReference>
<evidence type="ECO:0000259" key="3">
    <source>
        <dbReference type="Pfam" id="PF09118"/>
    </source>
</evidence>
<comment type="caution">
    <text evidence="4">The sequence shown here is derived from an EMBL/GenBank/DDBJ whole genome shotgun (WGS) entry which is preliminary data.</text>
</comment>
<protein>
    <recommendedName>
        <fullName evidence="6">Galactose oxidase</fullName>
    </recommendedName>
</protein>
<dbReference type="SUPFAM" id="SSF50965">
    <property type="entry name" value="Galactose oxidase, central domain"/>
    <property type="match status" value="1"/>
</dbReference>
<evidence type="ECO:0000256" key="1">
    <source>
        <dbReference type="ARBA" id="ARBA00022729"/>
    </source>
</evidence>
<dbReference type="InterPro" id="IPR013783">
    <property type="entry name" value="Ig-like_fold"/>
</dbReference>
<name>A0A8T0IGT9_CERPU</name>
<feature type="domain" description="Glyoxal oxidase N-terminal" evidence="2">
    <location>
        <begin position="57"/>
        <end position="461"/>
    </location>
</feature>
<dbReference type="Pfam" id="PF09118">
    <property type="entry name" value="GO-like_E_set"/>
    <property type="match status" value="1"/>
</dbReference>
<dbReference type="AlphaFoldDB" id="A0A8T0IGT9"/>
<dbReference type="Gene3D" id="2.130.10.80">
    <property type="entry name" value="Galactose oxidase/kelch, beta-propeller"/>
    <property type="match status" value="1"/>
</dbReference>
<proteinExistence type="predicted"/>
<dbReference type="InterPro" id="IPR011043">
    <property type="entry name" value="Gal_Oxase/kelch_b-propeller"/>
</dbReference>
<sequence>MCAMENEWKWSLERRWSVGMLMAVVVAVQAMVGNVVQVAAAQGVWRVVSKNVGITAMHAAVTPVTGNVVLLHQSNNGPSNMTFPDGRCKLYPNDRFLPVDCYVHSVILDPNSGVVRPLFIQTDTQCSSGQFLADGQLGQTGGDREGAQVIRNLARNCFFVTPTNTICDWVEGAQKLNVGRWYATNQLLPDGRQIIVGGRGQPSYEYSPPSANSKAIPMDFLKTSADVTTSATDTNNIYPYVHLLPTTGYLYIFANRDSIIFDYINNVVIRKFPKIPGNPRNYPSAGSSVMLPLKWQDNFQTAEVLVCGGATSMLGNQQPQALCSVTCGRIQVTTANSKWKMESMPIPRCMGDMILLPDMNVLIINGAKRGLQGWGMQSEPTLNPVLYAPKKTAGQRFSVMAGTVTPRVYHSTANLLTDGSVMVAGSNTNEFYTFIKTNKWWPPVGRWWPTELSVEAFTPPYAQTVAGGRPRMLSPANGSVVKLSSVLQLGFWDDISPKPATDTFLFTLSSPPFSTHSFSQGQRLVSIKSLSITTLPGGRVENGVSKNLRTANLQIPADVTVLPPAYYMLWVVKNGNPSKSCLWIQITK</sequence>
<accession>A0A8T0IGT9</accession>
<evidence type="ECO:0000313" key="4">
    <source>
        <dbReference type="EMBL" id="KAG0582037.1"/>
    </source>
</evidence>
<keyword evidence="5" id="KW-1185">Reference proteome</keyword>
<dbReference type="Gene3D" id="2.60.40.10">
    <property type="entry name" value="Immunoglobulins"/>
    <property type="match status" value="1"/>
</dbReference>
<dbReference type="InterPro" id="IPR014756">
    <property type="entry name" value="Ig_E-set"/>
</dbReference>
<dbReference type="InterPro" id="IPR037293">
    <property type="entry name" value="Gal_Oxidase_central_sf"/>
</dbReference>
<feature type="domain" description="Galactose oxidase-like Early set" evidence="3">
    <location>
        <begin position="500"/>
        <end position="580"/>
    </location>
</feature>
<organism evidence="4 5">
    <name type="scientific">Ceratodon purpureus</name>
    <name type="common">Fire moss</name>
    <name type="synonym">Dicranum purpureum</name>
    <dbReference type="NCBI Taxonomy" id="3225"/>
    <lineage>
        <taxon>Eukaryota</taxon>
        <taxon>Viridiplantae</taxon>
        <taxon>Streptophyta</taxon>
        <taxon>Embryophyta</taxon>
        <taxon>Bryophyta</taxon>
        <taxon>Bryophytina</taxon>
        <taxon>Bryopsida</taxon>
        <taxon>Dicranidae</taxon>
        <taxon>Pseudoditrichales</taxon>
        <taxon>Ditrichaceae</taxon>
        <taxon>Ceratodon</taxon>
    </lineage>
</organism>
<dbReference type="SUPFAM" id="SSF81296">
    <property type="entry name" value="E set domains"/>
    <property type="match status" value="1"/>
</dbReference>
<evidence type="ECO:0000313" key="5">
    <source>
        <dbReference type="Proteomes" id="UP000822688"/>
    </source>
</evidence>
<gene>
    <name evidence="4" type="ORF">KC19_3G028600</name>
</gene>
<evidence type="ECO:0008006" key="6">
    <source>
        <dbReference type="Google" id="ProtNLM"/>
    </source>
</evidence>
<dbReference type="Proteomes" id="UP000822688">
    <property type="component" value="Chromosome 3"/>
</dbReference>